<organism evidence="2 3">
    <name type="scientific">Fimbriiglobus ruber</name>
    <dbReference type="NCBI Taxonomy" id="1908690"/>
    <lineage>
        <taxon>Bacteria</taxon>
        <taxon>Pseudomonadati</taxon>
        <taxon>Planctomycetota</taxon>
        <taxon>Planctomycetia</taxon>
        <taxon>Gemmatales</taxon>
        <taxon>Gemmataceae</taxon>
        <taxon>Fimbriiglobus</taxon>
    </lineage>
</organism>
<feature type="chain" id="PRO_5012104048" description="HEAT repeat domain-containing protein" evidence="1">
    <location>
        <begin position="31"/>
        <end position="174"/>
    </location>
</feature>
<accession>A0A225DDY9</accession>
<comment type="caution">
    <text evidence="2">The sequence shown here is derived from an EMBL/GenBank/DDBJ whole genome shotgun (WGS) entry which is preliminary data.</text>
</comment>
<dbReference type="InterPro" id="IPR011989">
    <property type="entry name" value="ARM-like"/>
</dbReference>
<gene>
    <name evidence="2" type="ORF">FRUB_05572</name>
</gene>
<evidence type="ECO:0008006" key="4">
    <source>
        <dbReference type="Google" id="ProtNLM"/>
    </source>
</evidence>
<proteinExistence type="predicted"/>
<dbReference type="RefSeq" id="WP_088256559.1">
    <property type="nucleotide sequence ID" value="NZ_NIDE01000009.1"/>
</dbReference>
<keyword evidence="1" id="KW-0732">Signal</keyword>
<dbReference type="InterPro" id="IPR016024">
    <property type="entry name" value="ARM-type_fold"/>
</dbReference>
<dbReference type="OrthoDB" id="462757at2"/>
<dbReference type="SUPFAM" id="SSF48371">
    <property type="entry name" value="ARM repeat"/>
    <property type="match status" value="1"/>
</dbReference>
<dbReference type="Proteomes" id="UP000214646">
    <property type="component" value="Unassembled WGS sequence"/>
</dbReference>
<dbReference type="Gene3D" id="1.25.10.10">
    <property type="entry name" value="Leucine-rich Repeat Variant"/>
    <property type="match status" value="1"/>
</dbReference>
<dbReference type="Pfam" id="PF13646">
    <property type="entry name" value="HEAT_2"/>
    <property type="match status" value="1"/>
</dbReference>
<dbReference type="EMBL" id="NIDE01000009">
    <property type="protein sequence ID" value="OWK39682.1"/>
    <property type="molecule type" value="Genomic_DNA"/>
</dbReference>
<evidence type="ECO:0000313" key="2">
    <source>
        <dbReference type="EMBL" id="OWK39682.1"/>
    </source>
</evidence>
<keyword evidence="3" id="KW-1185">Reference proteome</keyword>
<dbReference type="AlphaFoldDB" id="A0A225DDY9"/>
<protein>
    <recommendedName>
        <fullName evidence="4">HEAT repeat domain-containing protein</fullName>
    </recommendedName>
</protein>
<evidence type="ECO:0000313" key="3">
    <source>
        <dbReference type="Proteomes" id="UP000214646"/>
    </source>
</evidence>
<name>A0A225DDY9_9BACT</name>
<sequence length="174" mass="18605">MSMRRLFKASAILGLAFGLLLLAWTGAATADIKPKDIIKNTNTLKTSKDPKAKVAALEDLGKAGQIQQGLITDAIPDMMKALEDKDPTVRAAAAKAVGMIDLEPSQVIPPLVKMMKEDKVEAVKIAAIQGLAAMGPNAKEAVKDMREVAKDKDKKDKVAMAVNNAMKSINPKKK</sequence>
<evidence type="ECO:0000256" key="1">
    <source>
        <dbReference type="SAM" id="SignalP"/>
    </source>
</evidence>
<reference evidence="3" key="1">
    <citation type="submission" date="2017-06" db="EMBL/GenBank/DDBJ databases">
        <title>Genome analysis of Fimbriiglobus ruber SP5, the first member of the order Planctomycetales with confirmed chitinolytic capability.</title>
        <authorList>
            <person name="Ravin N.V."/>
            <person name="Rakitin A.L."/>
            <person name="Ivanova A.A."/>
            <person name="Beletsky A.V."/>
            <person name="Kulichevskaya I.S."/>
            <person name="Mardanov A.V."/>
            <person name="Dedysh S.N."/>
        </authorList>
    </citation>
    <scope>NUCLEOTIDE SEQUENCE [LARGE SCALE GENOMIC DNA]</scope>
    <source>
        <strain evidence="3">SP5</strain>
    </source>
</reference>
<feature type="signal peptide" evidence="1">
    <location>
        <begin position="1"/>
        <end position="30"/>
    </location>
</feature>